<feature type="transmembrane region" description="Helical" evidence="2">
    <location>
        <begin position="413"/>
        <end position="434"/>
    </location>
</feature>
<feature type="chain" id="PRO_5026122913" description="Fucose-specific lectin" evidence="3">
    <location>
        <begin position="24"/>
        <end position="521"/>
    </location>
</feature>
<evidence type="ECO:0000256" key="3">
    <source>
        <dbReference type="SAM" id="SignalP"/>
    </source>
</evidence>
<evidence type="ECO:0000256" key="2">
    <source>
        <dbReference type="SAM" id="Phobius"/>
    </source>
</evidence>
<keyword evidence="3" id="KW-0732">Signal</keyword>
<dbReference type="AlphaFoldDB" id="A0A4E9DZB7"/>
<feature type="signal peptide" evidence="3">
    <location>
        <begin position="1"/>
        <end position="23"/>
    </location>
</feature>
<evidence type="ECO:0008006" key="5">
    <source>
        <dbReference type="Google" id="ProtNLM"/>
    </source>
</evidence>
<name>A0A4E9DZB7_GIBZA</name>
<dbReference type="EMBL" id="CAAKMV010000123">
    <property type="protein sequence ID" value="VIO56276.1"/>
    <property type="molecule type" value="Genomic_DNA"/>
</dbReference>
<proteinExistence type="predicted"/>
<evidence type="ECO:0000313" key="4">
    <source>
        <dbReference type="EMBL" id="VIO56276.1"/>
    </source>
</evidence>
<feature type="region of interest" description="Disordered" evidence="1">
    <location>
        <begin position="368"/>
        <end position="402"/>
    </location>
</feature>
<feature type="compositionally biased region" description="Basic and acidic residues" evidence="1">
    <location>
        <begin position="390"/>
        <end position="400"/>
    </location>
</feature>
<gene>
    <name evidence="4" type="ORF">FUG_LOCUS202913</name>
</gene>
<protein>
    <recommendedName>
        <fullName evidence="5">Fucose-specific lectin</fullName>
    </recommendedName>
</protein>
<keyword evidence="2" id="KW-0472">Membrane</keyword>
<dbReference type="SUPFAM" id="SSF89372">
    <property type="entry name" value="Fucose-specific lectin"/>
    <property type="match status" value="1"/>
</dbReference>
<accession>A0A4E9DZB7</accession>
<keyword evidence="2" id="KW-0812">Transmembrane</keyword>
<sequence>MVSTRILVGSVLYWLAWLEAVNSQSIAAFYTDQATQIGAQDANTGNIIYSFCNSVGTPVFPVDDPNVLSTKRTPRNGTALTMAGWFDTHKITVCTEIYRDGGLVDELMYQASIFYQSDNGDIVNGYYECDPSSGKLIRKGEYAISEIAALASVHKFTGLRVELLGNTLGYRLFYHDEKKVVRTLSYTPDTNWVDAGVVSPDPVVGMGLGSHHRGKGNVTVTFPQGSDNLMVAQNWNDGLYHLESLPQPLNGTFTNDTQASEIDTDTSTPEFTLSSWDAESVSIATSVDSARARHIFYIGTDKKLYELREEGVEWNLAANESEKAWPTADTSSAPLAVSYQQSQGETWIYYLVNGSIIEAHRDGSGYWDDAKTLPTQSANATNGGVSAGDDDSKNNDEKADSSVTHGLTAGAKAGIGVGAGVGALLVAGLIWFLFRRRGKSAPVDGNPLKKGADVEPERGLEDNKFRVSEMAAESQPLSPGYAPPPQYKPQTMDNHIQPVELASPTMIYEMPGNGGSAGVKM</sequence>
<dbReference type="Gene3D" id="2.120.10.70">
    <property type="entry name" value="Fucose-specific lectin"/>
    <property type="match status" value="2"/>
</dbReference>
<organism evidence="4">
    <name type="scientific">Gibberella zeae</name>
    <name type="common">Wheat head blight fungus</name>
    <name type="synonym">Fusarium graminearum</name>
    <dbReference type="NCBI Taxonomy" id="5518"/>
    <lineage>
        <taxon>Eukaryota</taxon>
        <taxon>Fungi</taxon>
        <taxon>Dikarya</taxon>
        <taxon>Ascomycota</taxon>
        <taxon>Pezizomycotina</taxon>
        <taxon>Sordariomycetes</taxon>
        <taxon>Hypocreomycetidae</taxon>
        <taxon>Hypocreales</taxon>
        <taxon>Nectriaceae</taxon>
        <taxon>Fusarium</taxon>
    </lineage>
</organism>
<keyword evidence="2" id="KW-1133">Transmembrane helix</keyword>
<evidence type="ECO:0000256" key="1">
    <source>
        <dbReference type="SAM" id="MobiDB-lite"/>
    </source>
</evidence>
<reference evidence="4" key="1">
    <citation type="submission" date="2019-04" db="EMBL/GenBank/DDBJ databases">
        <authorList>
            <person name="Melise S."/>
            <person name="Noan J."/>
            <person name="Okalmin O."/>
        </authorList>
    </citation>
    <scope>NUCLEOTIDE SEQUENCE</scope>
    <source>
        <strain evidence="4">FN9</strain>
    </source>
</reference>
<feature type="compositionally biased region" description="Polar residues" evidence="1">
    <location>
        <begin position="373"/>
        <end position="384"/>
    </location>
</feature>